<dbReference type="EMBL" id="MORL01000004">
    <property type="protein sequence ID" value="OIN59383.1"/>
    <property type="molecule type" value="Genomic_DNA"/>
</dbReference>
<dbReference type="InterPro" id="IPR015422">
    <property type="entry name" value="PyrdxlP-dep_Trfase_small"/>
</dbReference>
<keyword evidence="8" id="KW-1185">Reference proteome</keyword>
<evidence type="ECO:0000256" key="2">
    <source>
        <dbReference type="ARBA" id="ARBA00022576"/>
    </source>
</evidence>
<dbReference type="GO" id="GO:0008483">
    <property type="term" value="F:transaminase activity"/>
    <property type="evidence" value="ECO:0007669"/>
    <property type="project" value="UniProtKB-KW"/>
</dbReference>
<keyword evidence="5" id="KW-0732">Signal</keyword>
<evidence type="ECO:0000259" key="6">
    <source>
        <dbReference type="Pfam" id="PF00155"/>
    </source>
</evidence>
<dbReference type="SUPFAM" id="SSF53383">
    <property type="entry name" value="PLP-dependent transferases"/>
    <property type="match status" value="1"/>
</dbReference>
<feature type="chain" id="PRO_5010175109" description="Aminotransferase class I/classII large domain-containing protein" evidence="5">
    <location>
        <begin position="29"/>
        <end position="394"/>
    </location>
</feature>
<dbReference type="InterPro" id="IPR004839">
    <property type="entry name" value="Aminotransferase_I/II_large"/>
</dbReference>
<dbReference type="InterPro" id="IPR050106">
    <property type="entry name" value="HistidinolP_aminotransfase"/>
</dbReference>
<comment type="similarity">
    <text evidence="1">Belongs to the class-II pyridoxal-phosphate-dependent aminotransferase family. Histidinol-phosphate aminotransferase subfamily.</text>
</comment>
<dbReference type="InterPro" id="IPR015421">
    <property type="entry name" value="PyrdxlP-dep_Trfase_major"/>
</dbReference>
<evidence type="ECO:0000313" key="7">
    <source>
        <dbReference type="EMBL" id="OIN59383.1"/>
    </source>
</evidence>
<keyword evidence="2" id="KW-0032">Aminotransferase</keyword>
<dbReference type="PANTHER" id="PTHR43643:SF3">
    <property type="entry name" value="HISTIDINOL-PHOSPHATE AMINOTRANSFERASE"/>
    <property type="match status" value="1"/>
</dbReference>
<keyword evidence="4" id="KW-0663">Pyridoxal phosphate</keyword>
<keyword evidence="3" id="KW-0808">Transferase</keyword>
<evidence type="ECO:0000256" key="1">
    <source>
        <dbReference type="ARBA" id="ARBA00007970"/>
    </source>
</evidence>
<dbReference type="CDD" id="cd00609">
    <property type="entry name" value="AAT_like"/>
    <property type="match status" value="1"/>
</dbReference>
<organism evidence="7 8">
    <name type="scientific">Arsenicibacter rosenii</name>
    <dbReference type="NCBI Taxonomy" id="1750698"/>
    <lineage>
        <taxon>Bacteria</taxon>
        <taxon>Pseudomonadati</taxon>
        <taxon>Bacteroidota</taxon>
        <taxon>Cytophagia</taxon>
        <taxon>Cytophagales</taxon>
        <taxon>Spirosomataceae</taxon>
        <taxon>Arsenicibacter</taxon>
    </lineage>
</organism>
<dbReference type="Pfam" id="PF00155">
    <property type="entry name" value="Aminotran_1_2"/>
    <property type="match status" value="1"/>
</dbReference>
<evidence type="ECO:0000313" key="8">
    <source>
        <dbReference type="Proteomes" id="UP000181790"/>
    </source>
</evidence>
<dbReference type="GO" id="GO:0030170">
    <property type="term" value="F:pyridoxal phosphate binding"/>
    <property type="evidence" value="ECO:0007669"/>
    <property type="project" value="InterPro"/>
</dbReference>
<comment type="caution">
    <text evidence="7">The sequence shown here is derived from an EMBL/GenBank/DDBJ whole genome shotgun (WGS) entry which is preliminary data.</text>
</comment>
<dbReference type="AlphaFoldDB" id="A0A1S2VKU9"/>
<feature type="domain" description="Aminotransferase class I/classII large" evidence="6">
    <location>
        <begin position="66"/>
        <end position="388"/>
    </location>
</feature>
<protein>
    <recommendedName>
        <fullName evidence="6">Aminotransferase class I/classII large domain-containing protein</fullName>
    </recommendedName>
</protein>
<feature type="signal peptide" evidence="5">
    <location>
        <begin position="1"/>
        <end position="28"/>
    </location>
</feature>
<accession>A0A1S2VKU9</accession>
<dbReference type="Gene3D" id="3.90.1150.10">
    <property type="entry name" value="Aspartate Aminotransferase, domain 1"/>
    <property type="match status" value="1"/>
</dbReference>
<evidence type="ECO:0000256" key="5">
    <source>
        <dbReference type="SAM" id="SignalP"/>
    </source>
</evidence>
<evidence type="ECO:0000256" key="4">
    <source>
        <dbReference type="ARBA" id="ARBA00022898"/>
    </source>
</evidence>
<sequence>MSNSLSRRQWLKSGLLASAGTMALPAFVNEAYATALTGPYGTVYADRERELAFEAALAAAPQLKARLSANENPWGPSAKAKEALIKSVDTSFLYAGPVVMELRKMIAQQAGVSEEHILLGAGSSELLSASVMMAAPKGKILMADPCYISSRDDKSDSSGMQLDKVALTKDYQYDLNAMAPRVSSQTSLVYICNPNNPTGVMLPAEQLRSFCESMSPKAPVLVDEAYIDYAPNPKTDSMVDCIRKGQNVIVLRTMSKLHAFAGLRVGYAIAQPAMIKELRKYCSGGFSISTPSAAAALASLADTEFQNFALQKTNESKKFLYDFLKQADYSWLPSSTNFVLFPLRMKSQPFMAKMMEEGVSVRRWEFDNQHWCRVSIGTLDQMKAFAGAFQKVVS</sequence>
<reference evidence="7 8" key="1">
    <citation type="submission" date="2016-10" db="EMBL/GenBank/DDBJ databases">
        <title>Arsenicibacter rosenii gen. nov., sp. nov., an efficient arsenic-methylating bacterium isolated from an arsenic-contaminated paddy soil.</title>
        <authorList>
            <person name="Huang K."/>
        </authorList>
    </citation>
    <scope>NUCLEOTIDE SEQUENCE [LARGE SCALE GENOMIC DNA]</scope>
    <source>
        <strain evidence="7 8">SM-1</strain>
    </source>
</reference>
<dbReference type="Gene3D" id="3.40.640.10">
    <property type="entry name" value="Type I PLP-dependent aspartate aminotransferase-like (Major domain)"/>
    <property type="match status" value="1"/>
</dbReference>
<dbReference type="InterPro" id="IPR006311">
    <property type="entry name" value="TAT_signal"/>
</dbReference>
<gene>
    <name evidence="7" type="ORF">BLX24_10430</name>
</gene>
<proteinExistence type="inferred from homology"/>
<dbReference type="PANTHER" id="PTHR43643">
    <property type="entry name" value="HISTIDINOL-PHOSPHATE AMINOTRANSFERASE 2"/>
    <property type="match status" value="1"/>
</dbReference>
<name>A0A1S2VKU9_9BACT</name>
<dbReference type="InterPro" id="IPR015424">
    <property type="entry name" value="PyrdxlP-dep_Trfase"/>
</dbReference>
<evidence type="ECO:0000256" key="3">
    <source>
        <dbReference type="ARBA" id="ARBA00022679"/>
    </source>
</evidence>
<dbReference type="OrthoDB" id="9813612at2"/>
<dbReference type="PROSITE" id="PS51318">
    <property type="entry name" value="TAT"/>
    <property type="match status" value="1"/>
</dbReference>
<dbReference type="Proteomes" id="UP000181790">
    <property type="component" value="Unassembled WGS sequence"/>
</dbReference>